<feature type="non-terminal residue" evidence="2">
    <location>
        <position position="1"/>
    </location>
</feature>
<keyword evidence="1" id="KW-0812">Transmembrane</keyword>
<dbReference type="Proteomes" id="UP000294192">
    <property type="component" value="Unassembled WGS sequence"/>
</dbReference>
<dbReference type="EMBL" id="PSZO01000074">
    <property type="protein sequence ID" value="TCG10301.1"/>
    <property type="molecule type" value="Genomic_DNA"/>
</dbReference>
<comment type="caution">
    <text evidence="2">The sequence shown here is derived from an EMBL/GenBank/DDBJ whole genome shotgun (WGS) entry which is preliminary data.</text>
</comment>
<name>A0A4R0XTX2_9MOLU</name>
<evidence type="ECO:0000313" key="3">
    <source>
        <dbReference type="Proteomes" id="UP000294192"/>
    </source>
</evidence>
<evidence type="ECO:0000256" key="1">
    <source>
        <dbReference type="SAM" id="Phobius"/>
    </source>
</evidence>
<feature type="transmembrane region" description="Helical" evidence="1">
    <location>
        <begin position="191"/>
        <end position="212"/>
    </location>
</feature>
<dbReference type="AlphaFoldDB" id="A0A4R0XTX2"/>
<keyword evidence="1" id="KW-1133">Transmembrane helix</keyword>
<gene>
    <name evidence="2" type="ORF">C4B24_04865</name>
</gene>
<keyword evidence="1" id="KW-0472">Membrane</keyword>
<feature type="non-terminal residue" evidence="2">
    <location>
        <position position="419"/>
    </location>
</feature>
<organism evidence="2 3">
    <name type="scientific">Mycoplasma marinum</name>
    <dbReference type="NCBI Taxonomy" id="1937190"/>
    <lineage>
        <taxon>Bacteria</taxon>
        <taxon>Bacillati</taxon>
        <taxon>Mycoplasmatota</taxon>
        <taxon>Mollicutes</taxon>
        <taxon>Mycoplasmataceae</taxon>
        <taxon>Mycoplasma</taxon>
    </lineage>
</organism>
<dbReference type="InterPro" id="IPR027417">
    <property type="entry name" value="P-loop_NTPase"/>
</dbReference>
<evidence type="ECO:0000313" key="2">
    <source>
        <dbReference type="EMBL" id="TCG10301.1"/>
    </source>
</evidence>
<sequence>KYNIFMKKRTHKKLKLKQKIEENYKKAIEKNNLYKEKEKTLKKMLNIMHEENTILGIIGNRGAGKTFTTELAIKTFDKMNKKSKTIKLNLWQIFKEYDEKLETNKKLESKTFKENNKTISSTLWRSIFYKLGYFKFLKKWFILNAEFQNVETKLKLNAVSWKTWIALVLFAIFFIIPVVLLYRYVGPGASAISFVTETVLTIVSYFSLKINLKNNFSNMLEKGEYNVLISDLLNDKTRGLLKRKWINIHFEDLDRIKNTELKNKILQHISILYRNPKVNILIEMDENTYNKFSYFIKKQNNGGEEIYKLIPQTVVINNVTRETLMQEYGDESWKFENLNAFIDELYSIATQNERFSWRYQKSIEDNINHGYEFLKTHDNPNLSKTFLYNSLIKEWWSLENKTKNIIERKDEKWVVTDFY</sequence>
<reference evidence="2 3" key="1">
    <citation type="submission" date="2018-02" db="EMBL/GenBank/DDBJ databases">
        <title>Mycoplasma marinum and Mycoplasma todarodis sp. nov., moderately halophilic and psychrotolerant mycoplasmas isolated from cephalopods.</title>
        <authorList>
            <person name="Viver T."/>
        </authorList>
    </citation>
    <scope>NUCLEOTIDE SEQUENCE [LARGE SCALE GENOMIC DNA]</scope>
    <source>
        <strain evidence="2 3">PE</strain>
    </source>
</reference>
<protein>
    <submittedName>
        <fullName evidence="2">Uncharacterized protein</fullName>
    </submittedName>
</protein>
<proteinExistence type="predicted"/>
<dbReference type="Gene3D" id="3.40.50.300">
    <property type="entry name" value="P-loop containing nucleotide triphosphate hydrolases"/>
    <property type="match status" value="1"/>
</dbReference>
<keyword evidence="3" id="KW-1185">Reference proteome</keyword>
<feature type="transmembrane region" description="Helical" evidence="1">
    <location>
        <begin position="163"/>
        <end position="185"/>
    </location>
</feature>
<accession>A0A4R0XTX2</accession>